<evidence type="ECO:0000259" key="2">
    <source>
        <dbReference type="Pfam" id="PF20296"/>
    </source>
</evidence>
<dbReference type="RefSeq" id="WP_250593423.1">
    <property type="nucleotide sequence ID" value="NZ_JAMLJM010000011.1"/>
</dbReference>
<dbReference type="InterPro" id="IPR052934">
    <property type="entry name" value="Methyl-DNA_Rec/Restrict_Enz"/>
</dbReference>
<dbReference type="Pfam" id="PF07728">
    <property type="entry name" value="AAA_5"/>
    <property type="match status" value="1"/>
</dbReference>
<dbReference type="PANTHER" id="PTHR37291:SF1">
    <property type="entry name" value="TYPE IV METHYL-DIRECTED RESTRICTION ENZYME ECOKMCRB SUBUNIT"/>
    <property type="match status" value="1"/>
</dbReference>
<dbReference type="Pfam" id="PF20296">
    <property type="entry name" value="MTaX1"/>
    <property type="match status" value="1"/>
</dbReference>
<dbReference type="Gene3D" id="3.40.50.300">
    <property type="entry name" value="P-loop containing nucleotide triphosphate hydrolases"/>
    <property type="match status" value="1"/>
</dbReference>
<keyword evidence="4" id="KW-1185">Reference proteome</keyword>
<reference evidence="3 4" key="1">
    <citation type="submission" date="2022-05" db="EMBL/GenBank/DDBJ databases">
        <title>Flavobacterium sp., isolated from activated sludge.</title>
        <authorList>
            <person name="Ran Q."/>
        </authorList>
    </citation>
    <scope>NUCLEOTIDE SEQUENCE [LARGE SCALE GENOMIC DNA]</scope>
    <source>
        <strain evidence="3 4">HXWNR70</strain>
    </source>
</reference>
<dbReference type="InterPro" id="IPR011704">
    <property type="entry name" value="ATPase_dyneun-rel_AAA"/>
</dbReference>
<evidence type="ECO:0000259" key="1">
    <source>
        <dbReference type="Pfam" id="PF07728"/>
    </source>
</evidence>
<feature type="domain" description="ATPase dynein-related AAA" evidence="1">
    <location>
        <begin position="199"/>
        <end position="370"/>
    </location>
</feature>
<comment type="caution">
    <text evidence="3">The sequence shown here is derived from an EMBL/GenBank/DDBJ whole genome shotgun (WGS) entry which is preliminary data.</text>
</comment>
<dbReference type="PANTHER" id="PTHR37291">
    <property type="entry name" value="5-METHYLCYTOSINE-SPECIFIC RESTRICTION ENZYME B"/>
    <property type="match status" value="1"/>
</dbReference>
<dbReference type="SUPFAM" id="SSF52540">
    <property type="entry name" value="P-loop containing nucleoside triphosphate hydrolases"/>
    <property type="match status" value="1"/>
</dbReference>
<dbReference type="InterPro" id="IPR046894">
    <property type="entry name" value="MTaX1"/>
</dbReference>
<sequence>MRYELNLESQIVQYNGAVQSIADKKAILTQLFSQGVYECTSISNDGCEWTIEYRNTVNNIQKNIVVYYGNIRNEERNDREKKIQLNRKDPRTNPNPSIILGVYCYDANDKLENLVFAGWNIDPDTNYPGNPSLRGLNIDSLQKARFDGLYKHNFRNNYVCTFRPEYIFYYIENIQSIHNSSDDVITPTVSTSSQDVNNIIYYGSPGTGKSYRADDKTKGKNVQKVTFHPDYDYHSFVGGYKPTMDGDKIAYKFVPQIFTKIYVDAWKNLVSADETKPYYLQIEEINRGNCAEIFGDLFQLLDRDKDGFSKYEVTAEEELCKYLLSDKAFGGNHPGIENGKLRFPNNLKIIATMNTSDQSLFPMDSAFKRRWDWIYVPIDTECKYSDFTIQLDNGKAFEWLSFLKVINEEIFEITKSQDKQIGNWFIDAQNSGKVISESTFVNKVIFYLWNDVFKDEENTIFKAADGKNLTYTSFFENGTSNNLVSYILEERLKLIDINKTEPTTTEEE</sequence>
<dbReference type="Proteomes" id="UP001317191">
    <property type="component" value="Unassembled WGS sequence"/>
</dbReference>
<dbReference type="EMBL" id="JAMLJM010000011">
    <property type="protein sequence ID" value="MCL9810034.1"/>
    <property type="molecule type" value="Genomic_DNA"/>
</dbReference>
<name>A0ABT0TRC4_9FLAO</name>
<proteinExistence type="predicted"/>
<gene>
    <name evidence="3" type="ORF">NAT50_11765</name>
</gene>
<feature type="domain" description="Methylase-associated X1" evidence="2">
    <location>
        <begin position="63"/>
        <end position="171"/>
    </location>
</feature>
<accession>A0ABT0TRC4</accession>
<evidence type="ECO:0000313" key="4">
    <source>
        <dbReference type="Proteomes" id="UP001317191"/>
    </source>
</evidence>
<dbReference type="InterPro" id="IPR027417">
    <property type="entry name" value="P-loop_NTPase"/>
</dbReference>
<evidence type="ECO:0000313" key="3">
    <source>
        <dbReference type="EMBL" id="MCL9810034.1"/>
    </source>
</evidence>
<organism evidence="3 4">
    <name type="scientific">Flavobacterium luminosum</name>
    <dbReference type="NCBI Taxonomy" id="2949086"/>
    <lineage>
        <taxon>Bacteria</taxon>
        <taxon>Pseudomonadati</taxon>
        <taxon>Bacteroidota</taxon>
        <taxon>Flavobacteriia</taxon>
        <taxon>Flavobacteriales</taxon>
        <taxon>Flavobacteriaceae</taxon>
        <taxon>Flavobacterium</taxon>
    </lineage>
</organism>
<protein>
    <submittedName>
        <fullName evidence="3">AAA family ATPase</fullName>
    </submittedName>
</protein>